<dbReference type="AlphaFoldDB" id="A0A5C6DQP3"/>
<dbReference type="Proteomes" id="UP000319143">
    <property type="component" value="Unassembled WGS sequence"/>
</dbReference>
<sequence>MILRESIGDTDTSILGASNLNACAVNLSASGSDGTFLNLACDTTGGFETVANDADTLSYAAFGPTLMQPGKDSDDLGNKQREVLIGTVDLVAPSTIGETVFRLSDFNPALDGDFTTFDSSVAGLGLESLAVSSGGSFNTRSLTVTAVPEPSSLVLIGGFITLGASRRCRKNALLDG</sequence>
<evidence type="ECO:0000313" key="1">
    <source>
        <dbReference type="EMBL" id="TWU38494.1"/>
    </source>
</evidence>
<dbReference type="InterPro" id="IPR013424">
    <property type="entry name" value="Ice-binding_C"/>
</dbReference>
<dbReference type="RefSeq" id="WP_146526824.1">
    <property type="nucleotide sequence ID" value="NZ_SJPV01000004.1"/>
</dbReference>
<evidence type="ECO:0000313" key="2">
    <source>
        <dbReference type="Proteomes" id="UP000319143"/>
    </source>
</evidence>
<evidence type="ECO:0008006" key="3">
    <source>
        <dbReference type="Google" id="ProtNLM"/>
    </source>
</evidence>
<reference evidence="1 2" key="1">
    <citation type="submission" date="2019-02" db="EMBL/GenBank/DDBJ databases">
        <title>Deep-cultivation of Planctomycetes and their phenomic and genomic characterization uncovers novel biology.</title>
        <authorList>
            <person name="Wiegand S."/>
            <person name="Jogler M."/>
            <person name="Boedeker C."/>
            <person name="Pinto D."/>
            <person name="Vollmers J."/>
            <person name="Rivas-Marin E."/>
            <person name="Kohn T."/>
            <person name="Peeters S.H."/>
            <person name="Heuer A."/>
            <person name="Rast P."/>
            <person name="Oberbeckmann S."/>
            <person name="Bunk B."/>
            <person name="Jeske O."/>
            <person name="Meyerdierks A."/>
            <person name="Storesund J.E."/>
            <person name="Kallscheuer N."/>
            <person name="Luecker S."/>
            <person name="Lage O.M."/>
            <person name="Pohl T."/>
            <person name="Merkel B.J."/>
            <person name="Hornburger P."/>
            <person name="Mueller R.-W."/>
            <person name="Bruemmer F."/>
            <person name="Labrenz M."/>
            <person name="Spormann A.M."/>
            <person name="Op Den Camp H."/>
            <person name="Overmann J."/>
            <person name="Amann R."/>
            <person name="Jetten M.S.M."/>
            <person name="Mascher T."/>
            <person name="Medema M.H."/>
            <person name="Devos D.P."/>
            <person name="Kaster A.-K."/>
            <person name="Ovreas L."/>
            <person name="Rohde M."/>
            <person name="Galperin M.Y."/>
            <person name="Jogler C."/>
        </authorList>
    </citation>
    <scope>NUCLEOTIDE SEQUENCE [LARGE SCALE GENOMIC DNA]</scope>
    <source>
        <strain evidence="1 2">Poly41</strain>
    </source>
</reference>
<organism evidence="1 2">
    <name type="scientific">Novipirellula artificiosorum</name>
    <dbReference type="NCBI Taxonomy" id="2528016"/>
    <lineage>
        <taxon>Bacteria</taxon>
        <taxon>Pseudomonadati</taxon>
        <taxon>Planctomycetota</taxon>
        <taxon>Planctomycetia</taxon>
        <taxon>Pirellulales</taxon>
        <taxon>Pirellulaceae</taxon>
        <taxon>Novipirellula</taxon>
    </lineage>
</organism>
<protein>
    <recommendedName>
        <fullName evidence="3">PEP-CTERM protein-sorting domain-containing protein</fullName>
    </recommendedName>
</protein>
<name>A0A5C6DQP3_9BACT</name>
<accession>A0A5C6DQP3</accession>
<dbReference type="NCBIfam" id="TIGR02595">
    <property type="entry name" value="PEP_CTERM"/>
    <property type="match status" value="1"/>
</dbReference>
<keyword evidence="2" id="KW-1185">Reference proteome</keyword>
<proteinExistence type="predicted"/>
<gene>
    <name evidence="1" type="ORF">Poly41_29700</name>
</gene>
<dbReference type="EMBL" id="SJPV01000004">
    <property type="protein sequence ID" value="TWU38494.1"/>
    <property type="molecule type" value="Genomic_DNA"/>
</dbReference>
<comment type="caution">
    <text evidence="1">The sequence shown here is derived from an EMBL/GenBank/DDBJ whole genome shotgun (WGS) entry which is preliminary data.</text>
</comment>